<dbReference type="RefSeq" id="WP_386436208.1">
    <property type="nucleotide sequence ID" value="NZ_JBHSBB010000029.1"/>
</dbReference>
<reference evidence="3" key="1">
    <citation type="journal article" date="2019" name="Int. J. Syst. Evol. Microbiol.">
        <title>The Global Catalogue of Microorganisms (GCM) 10K type strain sequencing project: providing services to taxonomists for standard genome sequencing and annotation.</title>
        <authorList>
            <consortium name="The Broad Institute Genomics Platform"/>
            <consortium name="The Broad Institute Genome Sequencing Center for Infectious Disease"/>
            <person name="Wu L."/>
            <person name="Ma J."/>
        </authorList>
    </citation>
    <scope>NUCLEOTIDE SEQUENCE [LARGE SCALE GENOMIC DNA]</scope>
    <source>
        <strain evidence="3">CGMCC 4.7237</strain>
    </source>
</reference>
<dbReference type="Proteomes" id="UP001595765">
    <property type="component" value="Unassembled WGS sequence"/>
</dbReference>
<evidence type="ECO:0000313" key="3">
    <source>
        <dbReference type="Proteomes" id="UP001595765"/>
    </source>
</evidence>
<sequence>MDENEAYFVRIAAEHDSLKSQEARETFRDDRGLTFSQVLYGRKVAERNANDAQASSAAVPPRRPVISAGRKRDDSRPSLVGPPRGPRIAVSRAKDRRRQPETIVVVILLG</sequence>
<feature type="region of interest" description="Disordered" evidence="1">
    <location>
        <begin position="47"/>
        <end position="98"/>
    </location>
</feature>
<evidence type="ECO:0000313" key="2">
    <source>
        <dbReference type="EMBL" id="MFC4035741.1"/>
    </source>
</evidence>
<name>A0ABV8HXW0_9ACTN</name>
<evidence type="ECO:0000256" key="1">
    <source>
        <dbReference type="SAM" id="MobiDB-lite"/>
    </source>
</evidence>
<dbReference type="EMBL" id="JBHSBB010000029">
    <property type="protein sequence ID" value="MFC4035741.1"/>
    <property type="molecule type" value="Genomic_DNA"/>
</dbReference>
<comment type="caution">
    <text evidence="2">The sequence shown here is derived from an EMBL/GenBank/DDBJ whole genome shotgun (WGS) entry which is preliminary data.</text>
</comment>
<proteinExistence type="predicted"/>
<protein>
    <submittedName>
        <fullName evidence="2">Uncharacterized protein</fullName>
    </submittedName>
</protein>
<keyword evidence="3" id="KW-1185">Reference proteome</keyword>
<accession>A0ABV8HXW0</accession>
<organism evidence="2 3">
    <name type="scientific">Streptomyces polygonati</name>
    <dbReference type="NCBI Taxonomy" id="1617087"/>
    <lineage>
        <taxon>Bacteria</taxon>
        <taxon>Bacillati</taxon>
        <taxon>Actinomycetota</taxon>
        <taxon>Actinomycetes</taxon>
        <taxon>Kitasatosporales</taxon>
        <taxon>Streptomycetaceae</taxon>
        <taxon>Streptomyces</taxon>
    </lineage>
</organism>
<gene>
    <name evidence="2" type="ORF">ACFO3J_30350</name>
</gene>